<dbReference type="EMBL" id="BRVS01000008">
    <property type="protein sequence ID" value="GLB67768.1"/>
    <property type="molecule type" value="Genomic_DNA"/>
</dbReference>
<dbReference type="Proteomes" id="UP001209654">
    <property type="component" value="Unassembled WGS sequence"/>
</dbReference>
<feature type="domain" description="AB hydrolase-1" evidence="2">
    <location>
        <begin position="22"/>
        <end position="136"/>
    </location>
</feature>
<keyword evidence="4" id="KW-1185">Reference proteome</keyword>
<dbReference type="SUPFAM" id="SSF53474">
    <property type="entry name" value="alpha/beta-Hydrolases"/>
    <property type="match status" value="1"/>
</dbReference>
<dbReference type="GO" id="GO:0016787">
    <property type="term" value="F:hydrolase activity"/>
    <property type="evidence" value="ECO:0007669"/>
    <property type="project" value="UniProtKB-KW"/>
</dbReference>
<comment type="caution">
    <text evidence="3">The sequence shown here is derived from an EMBL/GenBank/DDBJ whole genome shotgun (WGS) entry which is preliminary data.</text>
</comment>
<evidence type="ECO:0000313" key="4">
    <source>
        <dbReference type="Proteomes" id="UP001209654"/>
    </source>
</evidence>
<keyword evidence="1 3" id="KW-0378">Hydrolase</keyword>
<accession>A0ABQ5MV08</accession>
<dbReference type="Pfam" id="PF00561">
    <property type="entry name" value="Abhydrolase_1"/>
    <property type="match status" value="1"/>
</dbReference>
<gene>
    <name evidence="3" type="ORF">AHIS1636_22080</name>
</gene>
<sequence length="265" mass="27911">MPEAENPADRTSIAYDITGEGPAVVLLHGSALSRAMWRGLGYVGALAGDFTVVRIDLRGHGRSGKPHDTESYRMPLVVGDVLAVLDAEGIASAAVAGYSFGARVGFALAAAAPERVDRFATLGGTYRAQQGQVARIFFDGYLEELRRGGMEGFVNGLEAAGKVLDPATRAAFMANDPQALAAYFERTEEEPGLAEAQLASLAMPGLLMAGTEDTTRFDDSRRAAALMPGARFVPLPGRTHASTLFPADEVLAELVPFLGARQAVA</sequence>
<evidence type="ECO:0000313" key="3">
    <source>
        <dbReference type="EMBL" id="GLB67768.1"/>
    </source>
</evidence>
<dbReference type="PANTHER" id="PTHR43798">
    <property type="entry name" value="MONOACYLGLYCEROL LIPASE"/>
    <property type="match status" value="1"/>
</dbReference>
<evidence type="ECO:0000256" key="1">
    <source>
        <dbReference type="ARBA" id="ARBA00022801"/>
    </source>
</evidence>
<dbReference type="RefSeq" id="WP_264795863.1">
    <property type="nucleotide sequence ID" value="NZ_BRVS01000008.1"/>
</dbReference>
<dbReference type="InterPro" id="IPR029058">
    <property type="entry name" value="AB_hydrolase_fold"/>
</dbReference>
<dbReference type="InterPro" id="IPR000073">
    <property type="entry name" value="AB_hydrolase_1"/>
</dbReference>
<name>A0ABQ5MV08_9MICC</name>
<proteinExistence type="predicted"/>
<evidence type="ECO:0000259" key="2">
    <source>
        <dbReference type="Pfam" id="PF00561"/>
    </source>
</evidence>
<dbReference type="Gene3D" id="3.40.50.1820">
    <property type="entry name" value="alpha/beta hydrolase"/>
    <property type="match status" value="1"/>
</dbReference>
<organism evidence="3 4">
    <name type="scientific">Arthrobacter mangrovi</name>
    <dbReference type="NCBI Taxonomy" id="2966350"/>
    <lineage>
        <taxon>Bacteria</taxon>
        <taxon>Bacillati</taxon>
        <taxon>Actinomycetota</taxon>
        <taxon>Actinomycetes</taxon>
        <taxon>Micrococcales</taxon>
        <taxon>Micrococcaceae</taxon>
        <taxon>Arthrobacter</taxon>
    </lineage>
</organism>
<dbReference type="PANTHER" id="PTHR43798:SF31">
    <property type="entry name" value="AB HYDROLASE SUPERFAMILY PROTEIN YCLE"/>
    <property type="match status" value="1"/>
</dbReference>
<reference evidence="3 4" key="1">
    <citation type="journal article" date="2023" name="Int. J. Syst. Evol. Microbiol.">
        <title>Arthrobacter mangrovi sp. nov., an actinobacterium isolated from the rhizosphere of a mangrove.</title>
        <authorList>
            <person name="Hamada M."/>
            <person name="Saitou S."/>
            <person name="Enomoto N."/>
            <person name="Nanri K."/>
            <person name="Hidaka K."/>
            <person name="Miura T."/>
            <person name="Tamura T."/>
        </authorList>
    </citation>
    <scope>NUCLEOTIDE SEQUENCE [LARGE SCALE GENOMIC DNA]</scope>
    <source>
        <strain evidence="3 4">NBRC 112813</strain>
    </source>
</reference>
<protein>
    <submittedName>
        <fullName evidence="3">Alpha/beta hydrolase</fullName>
    </submittedName>
</protein>
<dbReference type="InterPro" id="IPR050266">
    <property type="entry name" value="AB_hydrolase_sf"/>
</dbReference>